<reference evidence="6" key="1">
    <citation type="submission" date="2020-02" db="EMBL/GenBank/DDBJ databases">
        <authorList>
            <person name="Meier V. D."/>
        </authorList>
    </citation>
    <scope>NUCLEOTIDE SEQUENCE</scope>
    <source>
        <strain evidence="6">AVDCRST_MAG44</strain>
    </source>
</reference>
<evidence type="ECO:0000256" key="4">
    <source>
        <dbReference type="SAM" id="SignalP"/>
    </source>
</evidence>
<dbReference type="CDD" id="cd06241">
    <property type="entry name" value="M14-like"/>
    <property type="match status" value="1"/>
</dbReference>
<comment type="cofactor">
    <cofactor evidence="1">
        <name>Zn(2+)</name>
        <dbReference type="ChEBI" id="CHEBI:29105"/>
    </cofactor>
</comment>
<dbReference type="Pfam" id="PF00246">
    <property type="entry name" value="Peptidase_M14"/>
    <property type="match status" value="1"/>
</dbReference>
<dbReference type="GO" id="GO:0006508">
    <property type="term" value="P:proteolysis"/>
    <property type="evidence" value="ECO:0007669"/>
    <property type="project" value="InterPro"/>
</dbReference>
<feature type="chain" id="PRO_5026865952" description="Peptidase M14 domain-containing protein" evidence="4">
    <location>
        <begin position="19"/>
        <end position="597"/>
    </location>
</feature>
<comment type="caution">
    <text evidence="3">Lacks conserved residue(s) required for the propagation of feature annotation.</text>
</comment>
<organism evidence="6">
    <name type="scientific">uncultured Sphingomonas sp</name>
    <dbReference type="NCBI Taxonomy" id="158754"/>
    <lineage>
        <taxon>Bacteria</taxon>
        <taxon>Pseudomonadati</taxon>
        <taxon>Pseudomonadota</taxon>
        <taxon>Alphaproteobacteria</taxon>
        <taxon>Sphingomonadales</taxon>
        <taxon>Sphingomonadaceae</taxon>
        <taxon>Sphingomonas</taxon>
        <taxon>environmental samples</taxon>
    </lineage>
</organism>
<dbReference type="SUPFAM" id="SSF53187">
    <property type="entry name" value="Zn-dependent exopeptidases"/>
    <property type="match status" value="1"/>
</dbReference>
<dbReference type="EMBL" id="CADCVY010000050">
    <property type="protein sequence ID" value="CAA9499305.1"/>
    <property type="molecule type" value="Genomic_DNA"/>
</dbReference>
<dbReference type="GO" id="GO:0008270">
    <property type="term" value="F:zinc ion binding"/>
    <property type="evidence" value="ECO:0007669"/>
    <property type="project" value="InterPro"/>
</dbReference>
<dbReference type="PANTHER" id="PTHR11705:SF145">
    <property type="entry name" value="PEPTIDASE M14 CARBOXYPEPTIDASE A DOMAIN-CONTAINING PROTEIN"/>
    <property type="match status" value="1"/>
</dbReference>
<evidence type="ECO:0000256" key="2">
    <source>
        <dbReference type="ARBA" id="ARBA00005988"/>
    </source>
</evidence>
<dbReference type="Gene3D" id="3.40.630.10">
    <property type="entry name" value="Zn peptidases"/>
    <property type="match status" value="1"/>
</dbReference>
<keyword evidence="4" id="KW-0732">Signal</keyword>
<dbReference type="GO" id="GO:0004181">
    <property type="term" value="F:metallocarboxypeptidase activity"/>
    <property type="evidence" value="ECO:0007669"/>
    <property type="project" value="InterPro"/>
</dbReference>
<dbReference type="PANTHER" id="PTHR11705">
    <property type="entry name" value="PROTEASE FAMILY M14 CARBOXYPEPTIDASE A,B"/>
    <property type="match status" value="1"/>
</dbReference>
<feature type="domain" description="Peptidase M14" evidence="5">
    <location>
        <begin position="58"/>
        <end position="349"/>
    </location>
</feature>
<evidence type="ECO:0000313" key="6">
    <source>
        <dbReference type="EMBL" id="CAA9499305.1"/>
    </source>
</evidence>
<comment type="similarity">
    <text evidence="2 3">Belongs to the peptidase M14 family.</text>
</comment>
<dbReference type="AlphaFoldDB" id="A0A6J4SNN1"/>
<sequence>MIRLLLALVAALAAPAAAQTNLTAPLPPVLPWKGASEHLAVPASDPWVTPSESTGFATTPTYAQTRAYIQRLVAASPLLSIEVFGRSAQGRELYAVRAAKPGRHPKPVLLAQAGIHSGEIDGKDAGLMLLRDIALRGKEGLLDNADLLFVPIFNVDGHERASAFNRPNQRGPLFQGWRTTAQNLNLNRDYLKTDTPEMRAMISLLRKHRPALYLDLHVTDGTDYQYDITFMFPGWEGRYAHSKAIGRWLDRRYRPAVTRALARAGHIPGPYVDAIDGRDPAKGIRLAADQPRYSTGYADLARIPSVLVETHSLKPYRQRVLGTYVLVEESLRLVAREGRAIAAAIAADRASRPRTEVLTWKAAPKLIATIPNFKGVAYDRYLSAASGGNEIRWLGRPVTQRMPVWGEVPDEVATLPAAWWVPATKPEVIARLALHGIEYETAQQWRTVTVDMVRLVDAKTRSPDEGHVPLAVGGFVHSPRRESYPPGSVRVPSAQPLGLLAAAMLEPESRDSLLAWNFFPEILQRTEYIEGYAIAPLADRMLAADPKLRAEFESKLRSDPKFAASPDARLGWFYERTPYYDQRFLLYPVGRELQPAR</sequence>
<name>A0A6J4SNN1_9SPHN</name>
<feature type="signal peptide" evidence="4">
    <location>
        <begin position="1"/>
        <end position="18"/>
    </location>
</feature>
<dbReference type="GO" id="GO:0005615">
    <property type="term" value="C:extracellular space"/>
    <property type="evidence" value="ECO:0007669"/>
    <property type="project" value="TreeGrafter"/>
</dbReference>
<evidence type="ECO:0000256" key="1">
    <source>
        <dbReference type="ARBA" id="ARBA00001947"/>
    </source>
</evidence>
<dbReference type="PROSITE" id="PS52035">
    <property type="entry name" value="PEPTIDASE_M14"/>
    <property type="match status" value="1"/>
</dbReference>
<accession>A0A6J4SNN1</accession>
<protein>
    <recommendedName>
        <fullName evidence="5">Peptidase M14 domain-containing protein</fullName>
    </recommendedName>
</protein>
<evidence type="ECO:0000256" key="3">
    <source>
        <dbReference type="PROSITE-ProRule" id="PRU01379"/>
    </source>
</evidence>
<proteinExistence type="inferred from homology"/>
<evidence type="ECO:0000259" key="5">
    <source>
        <dbReference type="PROSITE" id="PS52035"/>
    </source>
</evidence>
<gene>
    <name evidence="6" type="ORF">AVDCRST_MAG44-658</name>
</gene>
<dbReference type="SMART" id="SM00631">
    <property type="entry name" value="Zn_pept"/>
    <property type="match status" value="1"/>
</dbReference>
<dbReference type="InterPro" id="IPR000834">
    <property type="entry name" value="Peptidase_M14"/>
</dbReference>